<name>A0A8H4W8G3_9HELO</name>
<dbReference type="InterPro" id="IPR017439">
    <property type="entry name" value="Amidohydrolase"/>
</dbReference>
<comment type="caution">
    <text evidence="6">The sequence shown here is derived from an EMBL/GenBank/DDBJ whole genome shotgun (WGS) entry which is preliminary data.</text>
</comment>
<sequence length="1733" mass="194095">MFTLLSTNIESLREGLPLEKLTKTFRDSLAVTRALGIDYIWIDSLCIIQDSREDWARESKVMGEVYKRACCNIAATGFKDGLHGIFVERDRRVISPIKIRSERDSKNIKSGHYYILDTAMWNESVVDAPLNERAWVFQERLLSPRIIHFTGKQLFWECKQKQACEAYPGGIPLSEWSEKMDDRSGRVSQSLRYKQLSPIDNSQLLEAYKNHSSGEIEDAIWDFWNMTVRNFTSFRLTRGSDKLIALSGVANDMKQFFKYEYLAGIWEKNLAHQLLWQKQNLPKLLNGEVSRGNLPRPQEYRAPSWSWACLDSPIIHRKRRPEDIVMVKLLDAKVVMGSGEMANQVIRGYFRMCGKLTRASWLARVEGATYYGGVNLHAQSTLGPYNVQTTIRINPDCIQEWDIRWHRQTLLLKESKEARNCVNRGGAAPNDVFLLPVLVREIDTSYLEKPEKCASIEGLVLEPTGLRAGQFKRVGLFSIETPSMIWPEGQPQRNQTSKSPSTDIGTDFYDLVPALEHEHYVSLEGEADDRGLALQTSSGFVSFGSSISWLHYNTQNAKLAIAARAIHVAFFDKCADILGPNDGRGLYDDPQGLESYVRFLLISNGELFSTDRSALVVKASAPAWLQRQRLLLELIYHNMPMNLYRPFICFSQPSHNCTPLAEQNAIPCIQEYSARDVSSILSSSKPDLEPYEDIYKHLHEYPGLSLQEHLAAETAAKHLRALDGFDVRTNIGGTGLIGILKNGNGKTILLRADTDALPVEELTGLPYASKKREVDVEDGTEHPVMHACGHDMHVACMLAAAQTLHTAQKHWKGTLIILFQPNEERAGGAKAMIADGLYDPKKHACPIPDVVLGQHVMPLKSGTVGTRVGAFASAADSFRVTIYGRGGHASQPHMTIDPVVMAAHIIVRLQTVVSREVNPRDSAVVTVGSVQAGKTENIIASEATIKINVRTVLPETRTRVLTAIKRIVKAECEASGAPKEPLWEATSAFPFTINDTDVTNHVAEAFTKHFGDEHDSESPPLGGSEDFSILATEAPNKNGGKGVPYTYWNFGGVGPKEFEDAKKSGKWEDIPINHSAYFAPVIQPTMTIGVDALVPRDIQTRLHLLLPPDYSKDHRKFRPSNNDHMKLRFDHLRRCKKGRISKERWCRSTTVLRSRIPIIQATSKSLSGSFEGYSKAFRNYDTSSEITPMITSSDLLDSQTVNPSLLLLDGSSLSSNQDTRSNDITSAPADRLPDHQGQRSRMITSMDLLNSQMVNPSLLLLDGSSLPSNQDTGYNDITSAPVDRLPDHQGQRSRMNPGQQSPRLSSYPKEAKNRISRLRGLEKKLANKYSESDLKHISSVLRFSSSNSWRSSLSSLSSRASSLFSKFFNQDAFVIESDSSISRKDLSPMTQGAAISRETGPNALFGSQVYEESMIQPVAKIPRYHDISPLNRWCCVSMLNSLEDKSCEKCGFFPEHRCAVWMRNPTYTNPSRVNMVDFYGNTPLHCAAASVERGFRVDRFLEDTNHKVLDATHDDVLRALVVPFCGSCSSFAYFEPSLSNRNLASSWIRLKRRPWCVTSIDVAGDTPLTSLLKYWRLPDECPLEEDPETASYSDLRDIVEDMITLGVEIHMRDRSGDTALAIAARRGHRAVTVLLLEKGANIHSRNYHRVGILSQLEQLMNANTQNVVFWALLWSCHVVLTDAGAKYSPTDYDEWMLPLLRRLDAQRQTATQSLTFPKPPSPGVISFPQNDNK</sequence>
<evidence type="ECO:0000313" key="6">
    <source>
        <dbReference type="EMBL" id="KAF4634739.1"/>
    </source>
</evidence>
<dbReference type="SUPFAM" id="SSF53187">
    <property type="entry name" value="Zn-dependent exopeptidases"/>
    <property type="match status" value="1"/>
</dbReference>
<dbReference type="InterPro" id="IPR036264">
    <property type="entry name" value="Bact_exopeptidase_dim_dom"/>
</dbReference>
<feature type="domain" description="Peptidase M20 dimerisation" evidence="5">
    <location>
        <begin position="877"/>
        <end position="973"/>
    </location>
</feature>
<dbReference type="SUPFAM" id="SSF55031">
    <property type="entry name" value="Bacterial exopeptidase dimerisation domain"/>
    <property type="match status" value="1"/>
</dbReference>
<dbReference type="PANTHER" id="PTHR11014:SF63">
    <property type="entry name" value="METALLOPEPTIDASE, PUTATIVE (AFU_ORTHOLOGUE AFUA_6G09600)-RELATED"/>
    <property type="match status" value="1"/>
</dbReference>
<evidence type="ECO:0008006" key="8">
    <source>
        <dbReference type="Google" id="ProtNLM"/>
    </source>
</evidence>
<evidence type="ECO:0000256" key="1">
    <source>
        <dbReference type="ARBA" id="ARBA00006247"/>
    </source>
</evidence>
<feature type="repeat" description="ANK" evidence="2">
    <location>
        <begin position="1615"/>
        <end position="1647"/>
    </location>
</feature>
<dbReference type="Pfam" id="PF00023">
    <property type="entry name" value="Ank"/>
    <property type="match status" value="1"/>
</dbReference>
<organism evidence="6 7">
    <name type="scientific">Cudoniella acicularis</name>
    <dbReference type="NCBI Taxonomy" id="354080"/>
    <lineage>
        <taxon>Eukaryota</taxon>
        <taxon>Fungi</taxon>
        <taxon>Dikarya</taxon>
        <taxon>Ascomycota</taxon>
        <taxon>Pezizomycotina</taxon>
        <taxon>Leotiomycetes</taxon>
        <taxon>Helotiales</taxon>
        <taxon>Tricladiaceae</taxon>
        <taxon>Cudoniella</taxon>
    </lineage>
</organism>
<feature type="region of interest" description="Disordered" evidence="3">
    <location>
        <begin position="1262"/>
        <end position="1311"/>
    </location>
</feature>
<dbReference type="Gene3D" id="3.40.630.10">
    <property type="entry name" value="Zn peptidases"/>
    <property type="match status" value="1"/>
</dbReference>
<keyword evidence="2" id="KW-0040">ANK repeat</keyword>
<evidence type="ECO:0000256" key="2">
    <source>
        <dbReference type="PROSITE-ProRule" id="PRU00023"/>
    </source>
</evidence>
<evidence type="ECO:0000313" key="7">
    <source>
        <dbReference type="Proteomes" id="UP000566819"/>
    </source>
</evidence>
<feature type="compositionally biased region" description="Polar residues" evidence="3">
    <location>
        <begin position="1269"/>
        <end position="1278"/>
    </location>
</feature>
<dbReference type="NCBIfam" id="TIGR01891">
    <property type="entry name" value="amidohydrolases"/>
    <property type="match status" value="1"/>
</dbReference>
<dbReference type="CDD" id="cd05664">
    <property type="entry name" value="M20_Acy1-like"/>
    <property type="match status" value="1"/>
</dbReference>
<dbReference type="EMBL" id="JAAMPI010000163">
    <property type="protein sequence ID" value="KAF4634739.1"/>
    <property type="molecule type" value="Genomic_DNA"/>
</dbReference>
<dbReference type="PROSITE" id="PS50297">
    <property type="entry name" value="ANK_REP_REGION"/>
    <property type="match status" value="1"/>
</dbReference>
<dbReference type="PROSITE" id="PS50088">
    <property type="entry name" value="ANK_REPEAT"/>
    <property type="match status" value="1"/>
</dbReference>
<dbReference type="GO" id="GO:0016787">
    <property type="term" value="F:hydrolase activity"/>
    <property type="evidence" value="ECO:0007669"/>
    <property type="project" value="InterPro"/>
</dbReference>
<comment type="similarity">
    <text evidence="1">Belongs to the peptidase M20A family.</text>
</comment>
<dbReference type="InterPro" id="IPR011650">
    <property type="entry name" value="Peptidase_M20_dimer"/>
</dbReference>
<dbReference type="Proteomes" id="UP000566819">
    <property type="component" value="Unassembled WGS sequence"/>
</dbReference>
<dbReference type="OrthoDB" id="6119954at2759"/>
<gene>
    <name evidence="6" type="ORF">G7Y89_g3367</name>
</gene>
<feature type="region of interest" description="Disordered" evidence="3">
    <location>
        <begin position="1212"/>
        <end position="1238"/>
    </location>
</feature>
<feature type="domain" description="Heterokaryon incompatibility" evidence="4">
    <location>
        <begin position="18"/>
        <end position="139"/>
    </location>
</feature>
<dbReference type="FunFam" id="3.30.70.360:FF:000017">
    <property type="entry name" value="Amidohydrolase, putative"/>
    <property type="match status" value="1"/>
</dbReference>
<proteinExistence type="inferred from homology"/>
<feature type="region of interest" description="Disordered" evidence="3">
    <location>
        <begin position="1712"/>
        <end position="1733"/>
    </location>
</feature>
<dbReference type="InterPro" id="IPR002110">
    <property type="entry name" value="Ankyrin_rpt"/>
</dbReference>
<dbReference type="Gene3D" id="1.25.40.20">
    <property type="entry name" value="Ankyrin repeat-containing domain"/>
    <property type="match status" value="1"/>
</dbReference>
<dbReference type="Pfam" id="PF06985">
    <property type="entry name" value="HET"/>
    <property type="match status" value="1"/>
</dbReference>
<evidence type="ECO:0000259" key="5">
    <source>
        <dbReference type="Pfam" id="PF07687"/>
    </source>
</evidence>
<accession>A0A8H4W8G3</accession>
<evidence type="ECO:0000259" key="4">
    <source>
        <dbReference type="Pfam" id="PF06985"/>
    </source>
</evidence>
<dbReference type="SMART" id="SM00248">
    <property type="entry name" value="ANK"/>
    <property type="match status" value="2"/>
</dbReference>
<dbReference type="Gene3D" id="3.30.70.360">
    <property type="match status" value="1"/>
</dbReference>
<reference evidence="6 7" key="1">
    <citation type="submission" date="2020-03" db="EMBL/GenBank/DDBJ databases">
        <title>Draft Genome Sequence of Cudoniella acicularis.</title>
        <authorList>
            <person name="Buettner E."/>
            <person name="Kellner H."/>
        </authorList>
    </citation>
    <scope>NUCLEOTIDE SEQUENCE [LARGE SCALE GENOMIC DNA]</scope>
    <source>
        <strain evidence="6 7">DSM 108380</strain>
    </source>
</reference>
<dbReference type="InterPro" id="IPR010730">
    <property type="entry name" value="HET"/>
</dbReference>
<dbReference type="InterPro" id="IPR002933">
    <property type="entry name" value="Peptidase_M20"/>
</dbReference>
<dbReference type="PANTHER" id="PTHR11014">
    <property type="entry name" value="PEPTIDASE M20 FAMILY MEMBER"/>
    <property type="match status" value="1"/>
</dbReference>
<protein>
    <recommendedName>
        <fullName evidence="8">Heterokaryon incompatibility domain-containing protein</fullName>
    </recommendedName>
</protein>
<dbReference type="Pfam" id="PF01546">
    <property type="entry name" value="Peptidase_M20"/>
    <property type="match status" value="1"/>
</dbReference>
<keyword evidence="7" id="KW-1185">Reference proteome</keyword>
<feature type="compositionally biased region" description="Polar residues" evidence="3">
    <location>
        <begin position="1292"/>
        <end position="1304"/>
    </location>
</feature>
<dbReference type="SUPFAM" id="SSF48403">
    <property type="entry name" value="Ankyrin repeat"/>
    <property type="match status" value="1"/>
</dbReference>
<evidence type="ECO:0000256" key="3">
    <source>
        <dbReference type="SAM" id="MobiDB-lite"/>
    </source>
</evidence>
<dbReference type="InterPro" id="IPR036770">
    <property type="entry name" value="Ankyrin_rpt-contain_sf"/>
</dbReference>
<feature type="compositionally biased region" description="Polar residues" evidence="3">
    <location>
        <begin position="1216"/>
        <end position="1225"/>
    </location>
</feature>
<dbReference type="Pfam" id="PF07687">
    <property type="entry name" value="M20_dimer"/>
    <property type="match status" value="1"/>
</dbReference>